<dbReference type="PROSITE" id="PS50088">
    <property type="entry name" value="ANK_REPEAT"/>
    <property type="match status" value="2"/>
</dbReference>
<proteinExistence type="predicted"/>
<dbReference type="SUPFAM" id="SSF48403">
    <property type="entry name" value="Ankyrin repeat"/>
    <property type="match status" value="2"/>
</dbReference>
<evidence type="ECO:0000256" key="2">
    <source>
        <dbReference type="ARBA" id="ARBA00023043"/>
    </source>
</evidence>
<dbReference type="SMART" id="SM00248">
    <property type="entry name" value="ANK"/>
    <property type="match status" value="7"/>
</dbReference>
<evidence type="ECO:0000256" key="3">
    <source>
        <dbReference type="PROSITE-ProRule" id="PRU00023"/>
    </source>
</evidence>
<sequence length="1057" mass="118834">MSSKVIYADQPKDYSLWDAHKDVLKDLFLTQKRPLRKVKELMESEYGFPRSLTLSTYETTLRNHFGFRKNLKREYWEAISTHLEKRQGKKNEVTFLGDLLTHKRVTKEVNRYCSKTSIANVPRRATPALPDSIFIRTLPPASPEAVPDPQWSGNAFERVPMIARAATRTYLITRLCSDITQGFSNTPSDTQHELGHLLQGRLSRERMNLPINQLAGKIVEALSHHHDDATEDMLRSLAYLHQMTGSPKTFGLNNSLSLLLNASYMLSNRYLEWELGGPFLQWFGKVADIHLLRRFFSQDTPTTIATWCSIIRLATIRLESYDMVASIWFEIGLTACEGRLLRDNTEWCLELVHLMSPRMGWNTWKHISKVVPKVLGGQWPEYNLQVMSRFICESINDPALTKDVIDSSENLPKTICLSCLEPRQVAECNMDCIKMLVEAGMTFDLGSGGLCYRLRRFLPRYTQGETLERAWLKQLDQAAKFVDLCTGLLGECVTVLGICAAASRGLEALREYVQGKRHPVPHTDTRWSFFAKNELLQIALSETVGMGLRSIVEVLLQHGVDVEGKDLDPGRYRRPALEAVDATDLDMIALLANHGADFNSQDILDVVIDCTRIESNVVDPADSCEALVDLLVDVGLSLQEHGPATLISALGFFRDPYNRPDYALIRVLQKHGVSWDENFFKNGKHAKVKLWPGQGIGGVDSLQVAIRNGCHIYTIQYLLDRGLQMHSRPCELDGKSILRDALAWRGGNRIELIGTLLDHLGTDREKDPVWPSLLELSMAGVYPGGSLYDRGFESELELFHYVKTLGAALPLPTDPVKAQRRFDLIPKLFLANAQYETVQEVWNHGEGFEKLHDGDRDQLLLETIKADAFIWACTLIEHGANVNGEVPFEIDCKDVGLMTPVQFACMSGNCSLQLFRYLLEHGGRTTFPGTTGLTALHIAALEGNLNLGNLILENHANFNAVWTPDCPQKDNSYYEELITLKSREGEEDEKEWILSMFTPLDVAASMGRLDMVKFLLNVGGRSAIPGPNGFDGALKVARKKRHPGIVMLLKETNGSPL</sequence>
<dbReference type="PANTHER" id="PTHR24198">
    <property type="entry name" value="ANKYRIN REPEAT AND PROTEIN KINASE DOMAIN-CONTAINING PROTEIN"/>
    <property type="match status" value="1"/>
</dbReference>
<evidence type="ECO:0000313" key="5">
    <source>
        <dbReference type="EMBL" id="KAK8009417.1"/>
    </source>
</evidence>
<organism evidence="5 6">
    <name type="scientific">Apiospora marii</name>
    <dbReference type="NCBI Taxonomy" id="335849"/>
    <lineage>
        <taxon>Eukaryota</taxon>
        <taxon>Fungi</taxon>
        <taxon>Dikarya</taxon>
        <taxon>Ascomycota</taxon>
        <taxon>Pezizomycotina</taxon>
        <taxon>Sordariomycetes</taxon>
        <taxon>Xylariomycetidae</taxon>
        <taxon>Amphisphaeriales</taxon>
        <taxon>Apiosporaceae</taxon>
        <taxon>Apiospora</taxon>
    </lineage>
</organism>
<evidence type="ECO:0000256" key="1">
    <source>
        <dbReference type="ARBA" id="ARBA00022737"/>
    </source>
</evidence>
<gene>
    <name evidence="5" type="ORF">PG991_011968</name>
</gene>
<dbReference type="PANTHER" id="PTHR24198:SF165">
    <property type="entry name" value="ANKYRIN REPEAT-CONTAINING PROTEIN-RELATED"/>
    <property type="match status" value="1"/>
</dbReference>
<dbReference type="Gene3D" id="1.25.40.20">
    <property type="entry name" value="Ankyrin repeat-containing domain"/>
    <property type="match status" value="2"/>
</dbReference>
<evidence type="ECO:0000259" key="4">
    <source>
        <dbReference type="Pfam" id="PF14420"/>
    </source>
</evidence>
<dbReference type="InterPro" id="IPR002110">
    <property type="entry name" value="Ankyrin_rpt"/>
</dbReference>
<keyword evidence="6" id="KW-1185">Reference proteome</keyword>
<dbReference type="InterPro" id="IPR036770">
    <property type="entry name" value="Ankyrin_rpt-contain_sf"/>
</dbReference>
<keyword evidence="2 3" id="KW-0040">ANK repeat</keyword>
<dbReference type="PROSITE" id="PS50297">
    <property type="entry name" value="ANK_REP_REGION"/>
    <property type="match status" value="2"/>
</dbReference>
<dbReference type="InterPro" id="IPR025676">
    <property type="entry name" value="Clr5_dom"/>
</dbReference>
<feature type="domain" description="Clr5" evidence="4">
    <location>
        <begin position="17"/>
        <end position="62"/>
    </location>
</feature>
<feature type="repeat" description="ANK" evidence="3">
    <location>
        <begin position="931"/>
        <end position="963"/>
    </location>
</feature>
<reference evidence="5 6" key="1">
    <citation type="submission" date="2023-01" db="EMBL/GenBank/DDBJ databases">
        <title>Analysis of 21 Apiospora genomes using comparative genomics revels a genus with tremendous synthesis potential of carbohydrate active enzymes and secondary metabolites.</title>
        <authorList>
            <person name="Sorensen T."/>
        </authorList>
    </citation>
    <scope>NUCLEOTIDE SEQUENCE [LARGE SCALE GENOMIC DNA]</scope>
    <source>
        <strain evidence="5 6">CBS 20057</strain>
    </source>
</reference>
<dbReference type="Pfam" id="PF00023">
    <property type="entry name" value="Ank"/>
    <property type="match status" value="1"/>
</dbReference>
<protein>
    <recommendedName>
        <fullName evidence="4">Clr5 domain-containing protein</fullName>
    </recommendedName>
</protein>
<dbReference type="Proteomes" id="UP001396898">
    <property type="component" value="Unassembled WGS sequence"/>
</dbReference>
<keyword evidence="1" id="KW-0677">Repeat</keyword>
<dbReference type="EMBL" id="JAQQWI010000016">
    <property type="protein sequence ID" value="KAK8009417.1"/>
    <property type="molecule type" value="Genomic_DNA"/>
</dbReference>
<accession>A0ABR1RFL5</accession>
<dbReference type="Pfam" id="PF12796">
    <property type="entry name" value="Ank_2"/>
    <property type="match status" value="1"/>
</dbReference>
<evidence type="ECO:0000313" key="6">
    <source>
        <dbReference type="Proteomes" id="UP001396898"/>
    </source>
</evidence>
<dbReference type="Pfam" id="PF14420">
    <property type="entry name" value="Clr5"/>
    <property type="match status" value="1"/>
</dbReference>
<name>A0ABR1RFL5_9PEZI</name>
<comment type="caution">
    <text evidence="5">The sequence shown here is derived from an EMBL/GenBank/DDBJ whole genome shotgun (WGS) entry which is preliminary data.</text>
</comment>
<feature type="repeat" description="ANK" evidence="3">
    <location>
        <begin position="995"/>
        <end position="1019"/>
    </location>
</feature>